<feature type="binding site" evidence="11">
    <location>
        <position position="424"/>
    </location>
    <ligand>
        <name>Zn(2+)</name>
        <dbReference type="ChEBI" id="CHEBI:29105"/>
        <note>catalytic</note>
    </ligand>
</feature>
<evidence type="ECO:0000256" key="2">
    <source>
        <dbReference type="ARBA" id="ARBA00006006"/>
    </source>
</evidence>
<comment type="subcellular location">
    <subcellularLocation>
        <location evidence="1 12">Secreted</location>
    </subcellularLocation>
</comment>
<keyword evidence="4 12" id="KW-0645">Protease</keyword>
<dbReference type="GO" id="GO:0004222">
    <property type="term" value="F:metalloendopeptidase activity"/>
    <property type="evidence" value="ECO:0007669"/>
    <property type="project" value="InterPro"/>
</dbReference>
<keyword evidence="9 12" id="KW-0865">Zymogen</keyword>
<feature type="binding site" evidence="11">
    <location>
        <position position="242"/>
    </location>
    <ligand>
        <name>Zn(2+)</name>
        <dbReference type="ChEBI" id="CHEBI:29105"/>
        <note>catalytic</note>
    </ligand>
</feature>
<keyword evidence="8 12" id="KW-0482">Metalloprotease</keyword>
<evidence type="ECO:0000256" key="5">
    <source>
        <dbReference type="ARBA" id="ARBA00022723"/>
    </source>
</evidence>
<dbReference type="CDD" id="cd09596">
    <property type="entry name" value="M36"/>
    <property type="match status" value="1"/>
</dbReference>
<dbReference type="GeneID" id="66071877"/>
<dbReference type="PANTHER" id="PTHR33478">
    <property type="entry name" value="EXTRACELLULAR METALLOPROTEINASE MEP"/>
    <property type="match status" value="1"/>
</dbReference>
<dbReference type="GO" id="GO:0006508">
    <property type="term" value="P:proteolysis"/>
    <property type="evidence" value="ECO:0007669"/>
    <property type="project" value="UniProtKB-KW"/>
</dbReference>
<dbReference type="Gene3D" id="3.10.170.10">
    <property type="match status" value="1"/>
</dbReference>
<evidence type="ECO:0000256" key="7">
    <source>
        <dbReference type="ARBA" id="ARBA00022833"/>
    </source>
</evidence>
<sequence length="615" mass="66493">MVMVAKFNNLFTSVFIAVLYASGSYTMGMVAATPMYSTDSGHGRESTSYHGHVRSVGDGRVKIKVYHPESVYTIYGEGMDVPSSFVEMGIENKTVSFVSSKLGLDIEKVGFKSGFSTSAQGGTFGYARQMHDGIPFVNAVANVAFKDNKVVAFGQSFVDTSNIADSKPSVDVSSVVTSVETTLQGKMLNEVPPSLGYLARDDGSVALVHIFQVQNRDAHTWYEAYVDAHSGGLLSVTDFVADASYKVIPVWKQDLTEGFETLIDPQLASASPKGWHDNNATAGNNVLVYKGPETNTTVQSSEIDAPPLTFAYTFDPELSPSDGPNVDVARTNAFYLMNSWHDTLYEYGFTESAFNFQNDNFGKGGVGGDRVLLSVQDGSGVDNANFATPPDGQSGQCRMFIWDETNPNRDGALENDIPIHEMTHGLTNRMTGGGTGSCLQIFEAVGMGEGWSDAVADWFAHSDSPEITDFVLGAYVTNNPAGIRTKPYSTSMTTNGYRYSDIANMNDVHDVGEVWANILHNLYAELVGAHGFSDTARTSAQGTEGNIVFLQLLVDALPLQPCNPLFYTGRDAIIQADANRYGGANRCLLWKVFASRGVGVGAKNRRDSMDVPDDC</sequence>
<dbReference type="Pfam" id="PF02128">
    <property type="entry name" value="Peptidase_M36"/>
    <property type="match status" value="1"/>
</dbReference>
<proteinExistence type="inferred from homology"/>
<evidence type="ECO:0000256" key="8">
    <source>
        <dbReference type="ARBA" id="ARBA00023049"/>
    </source>
</evidence>
<keyword evidence="5 11" id="KW-0479">Metal-binding</keyword>
<feature type="active site" evidence="10">
    <location>
        <position position="421"/>
    </location>
</feature>
<dbReference type="InterPro" id="IPR050371">
    <property type="entry name" value="Fungal_virulence_M36"/>
</dbReference>
<dbReference type="PRINTS" id="PR00999">
    <property type="entry name" value="FUNGALYSIN"/>
</dbReference>
<evidence type="ECO:0000313" key="14">
    <source>
        <dbReference type="Proteomes" id="UP001049176"/>
    </source>
</evidence>
<dbReference type="InterPro" id="IPR001842">
    <property type="entry name" value="Peptidase_M36"/>
</dbReference>
<dbReference type="OrthoDB" id="3227768at2759"/>
<dbReference type="GO" id="GO:0008270">
    <property type="term" value="F:zinc ion binding"/>
    <property type="evidence" value="ECO:0007669"/>
    <property type="project" value="InterPro"/>
</dbReference>
<feature type="binding site" evidence="11">
    <location>
        <position position="420"/>
    </location>
    <ligand>
        <name>Zn(2+)</name>
        <dbReference type="ChEBI" id="CHEBI:29105"/>
        <note>catalytic</note>
    </ligand>
</feature>
<feature type="binding site" evidence="11">
    <location>
        <position position="449"/>
    </location>
    <ligand>
        <name>Zn(2+)</name>
        <dbReference type="ChEBI" id="CHEBI:29105"/>
        <note>catalytic</note>
    </ligand>
</feature>
<dbReference type="PANTHER" id="PTHR33478:SF1">
    <property type="entry name" value="EXTRACELLULAR METALLOPROTEINASE MEP"/>
    <property type="match status" value="1"/>
</dbReference>
<gene>
    <name evidence="13" type="ORF">E1B28_002801</name>
</gene>
<dbReference type="GO" id="GO:0005615">
    <property type="term" value="C:extracellular space"/>
    <property type="evidence" value="ECO:0007669"/>
    <property type="project" value="InterPro"/>
</dbReference>
<accession>A0A9P7UNF7</accession>
<evidence type="ECO:0000256" key="6">
    <source>
        <dbReference type="ARBA" id="ARBA00022801"/>
    </source>
</evidence>
<dbReference type="EC" id="3.4.24.-" evidence="12"/>
<keyword evidence="14" id="KW-1185">Reference proteome</keyword>
<dbReference type="Proteomes" id="UP001049176">
    <property type="component" value="Chromosome 10"/>
</dbReference>
<evidence type="ECO:0000256" key="3">
    <source>
        <dbReference type="ARBA" id="ARBA00022525"/>
    </source>
</evidence>
<name>A0A9P7UNF7_9AGAR</name>
<dbReference type="SUPFAM" id="SSF55486">
    <property type="entry name" value="Metalloproteases ('zincins'), catalytic domain"/>
    <property type="match status" value="1"/>
</dbReference>
<evidence type="ECO:0000256" key="1">
    <source>
        <dbReference type="ARBA" id="ARBA00004613"/>
    </source>
</evidence>
<organism evidence="13 14">
    <name type="scientific">Marasmius oreades</name>
    <name type="common">fairy-ring Marasmius</name>
    <dbReference type="NCBI Taxonomy" id="181124"/>
    <lineage>
        <taxon>Eukaryota</taxon>
        <taxon>Fungi</taxon>
        <taxon>Dikarya</taxon>
        <taxon>Basidiomycota</taxon>
        <taxon>Agaricomycotina</taxon>
        <taxon>Agaricomycetes</taxon>
        <taxon>Agaricomycetidae</taxon>
        <taxon>Agaricales</taxon>
        <taxon>Marasmiineae</taxon>
        <taxon>Marasmiaceae</taxon>
        <taxon>Marasmius</taxon>
    </lineage>
</organism>
<comment type="cofactor">
    <cofactor evidence="11">
        <name>Zn(2+)</name>
        <dbReference type="ChEBI" id="CHEBI:29105"/>
    </cofactor>
    <text evidence="11">Binds 1 zinc ion per subunit.</text>
</comment>
<evidence type="ECO:0000313" key="13">
    <source>
        <dbReference type="EMBL" id="KAG7086881.1"/>
    </source>
</evidence>
<dbReference type="EMBL" id="CM032190">
    <property type="protein sequence ID" value="KAG7086881.1"/>
    <property type="molecule type" value="Genomic_DNA"/>
</dbReference>
<evidence type="ECO:0000256" key="11">
    <source>
        <dbReference type="PIRSR" id="PIRSR601842-2"/>
    </source>
</evidence>
<protein>
    <recommendedName>
        <fullName evidence="12">Extracellular metalloproteinase</fullName>
        <ecNumber evidence="12">3.4.24.-</ecNumber>
    </recommendedName>
    <alternativeName>
        <fullName evidence="12">Fungalysin</fullName>
    </alternativeName>
</protein>
<dbReference type="AlphaFoldDB" id="A0A9P7UNF7"/>
<evidence type="ECO:0000256" key="12">
    <source>
        <dbReference type="RuleBase" id="RU364017"/>
    </source>
</evidence>
<reference evidence="13" key="1">
    <citation type="journal article" date="2021" name="Genome Biol. Evol.">
        <title>The assembled and annotated genome of the fairy-ring fungus Marasmius oreades.</title>
        <authorList>
            <person name="Hiltunen M."/>
            <person name="Ament-Velasquez S.L."/>
            <person name="Johannesson H."/>
        </authorList>
    </citation>
    <scope>NUCLEOTIDE SEQUENCE</scope>
    <source>
        <strain evidence="13">03SP1</strain>
    </source>
</reference>
<dbReference type="InterPro" id="IPR027268">
    <property type="entry name" value="Peptidase_M4/M1_CTD_sf"/>
</dbReference>
<comment type="similarity">
    <text evidence="2 12">Belongs to the peptidase M36 family.</text>
</comment>
<evidence type="ECO:0000256" key="4">
    <source>
        <dbReference type="ARBA" id="ARBA00022670"/>
    </source>
</evidence>
<evidence type="ECO:0000256" key="9">
    <source>
        <dbReference type="ARBA" id="ARBA00023145"/>
    </source>
</evidence>
<dbReference type="KEGG" id="more:E1B28_002801"/>
<evidence type="ECO:0000256" key="10">
    <source>
        <dbReference type="PIRSR" id="PIRSR601842-1"/>
    </source>
</evidence>
<dbReference type="Gene3D" id="1.10.390.10">
    <property type="entry name" value="Neutral Protease Domain 2"/>
    <property type="match status" value="1"/>
</dbReference>
<comment type="caution">
    <text evidence="13">The sequence shown here is derived from an EMBL/GenBank/DDBJ whole genome shotgun (WGS) entry which is preliminary data.</text>
</comment>
<keyword evidence="3 12" id="KW-0964">Secreted</keyword>
<dbReference type="RefSeq" id="XP_043003352.1">
    <property type="nucleotide sequence ID" value="XM_043159747.1"/>
</dbReference>
<keyword evidence="7 11" id="KW-0862">Zinc</keyword>
<keyword evidence="6 12" id="KW-0378">Hydrolase</keyword>